<organism evidence="1 2">
    <name type="scientific">Aphanomyces euteiches</name>
    <dbReference type="NCBI Taxonomy" id="100861"/>
    <lineage>
        <taxon>Eukaryota</taxon>
        <taxon>Sar</taxon>
        <taxon>Stramenopiles</taxon>
        <taxon>Oomycota</taxon>
        <taxon>Saprolegniomycetes</taxon>
        <taxon>Saprolegniales</taxon>
        <taxon>Verrucalvaceae</taxon>
        <taxon>Aphanomyces</taxon>
    </lineage>
</organism>
<accession>A0A6G0XJK0</accession>
<dbReference type="VEuPathDB" id="FungiDB:AeMF1_010447"/>
<keyword evidence="2" id="KW-1185">Reference proteome</keyword>
<comment type="caution">
    <text evidence="1">The sequence shown here is derived from an EMBL/GenBank/DDBJ whole genome shotgun (WGS) entry which is preliminary data.</text>
</comment>
<evidence type="ECO:0000313" key="1">
    <source>
        <dbReference type="EMBL" id="KAF0740477.1"/>
    </source>
</evidence>
<dbReference type="AlphaFoldDB" id="A0A6G0XJK0"/>
<reference evidence="1 2" key="1">
    <citation type="submission" date="2019-07" db="EMBL/GenBank/DDBJ databases">
        <title>Genomics analysis of Aphanomyces spp. identifies a new class of oomycete effector associated with host adaptation.</title>
        <authorList>
            <person name="Gaulin E."/>
        </authorList>
    </citation>
    <scope>NUCLEOTIDE SEQUENCE [LARGE SCALE GENOMIC DNA]</scope>
    <source>
        <strain evidence="1 2">ATCC 201684</strain>
    </source>
</reference>
<gene>
    <name evidence="1" type="ORF">Ae201684_004211</name>
</gene>
<sequence length="310" mass="35277">MDDKVPWYAQPSWLEEDVVKMIHGYQGKVAKRWHVVPRGLLVLRTWEEQVARAQTNYKVGDTAVDTFTVAIERQVGVVTPTQRQLMDATICERILYLRAVTTSNDDLAELGYMTSFSWILYDVADARDRRFGFDILYCEGDEDESGFYSVVWRRDSNVVVAHAEGDRGKTHIDWLAPMLLEEYTPHGGSSFLPRMRERYLVPSKKAKRNGWNLPAEYMASTDSRCGLVFSCHDNELEHLIPVAAKLAQPCKAGLFPTHVPDTVVHDVIAWKLLGIGLTLHALPLDVWQLISSFFDTLIFRDAKCVMLGRS</sequence>
<name>A0A6G0XJK0_9STRA</name>
<evidence type="ECO:0000313" key="2">
    <source>
        <dbReference type="Proteomes" id="UP000481153"/>
    </source>
</evidence>
<protein>
    <submittedName>
        <fullName evidence="1">Uncharacterized protein</fullName>
    </submittedName>
</protein>
<dbReference type="EMBL" id="VJMJ01000052">
    <property type="protein sequence ID" value="KAF0740477.1"/>
    <property type="molecule type" value="Genomic_DNA"/>
</dbReference>
<proteinExistence type="predicted"/>
<dbReference type="Proteomes" id="UP000481153">
    <property type="component" value="Unassembled WGS sequence"/>
</dbReference>